<dbReference type="Pfam" id="PF03051">
    <property type="entry name" value="Peptidase_C1_2"/>
    <property type="match status" value="1"/>
</dbReference>
<proteinExistence type="predicted"/>
<dbReference type="GO" id="GO:0009636">
    <property type="term" value="P:response to toxic substance"/>
    <property type="evidence" value="ECO:0007669"/>
    <property type="project" value="TreeGrafter"/>
</dbReference>
<keyword evidence="5" id="KW-0378">Hydrolase</keyword>
<evidence type="ECO:0000256" key="9">
    <source>
        <dbReference type="ARBA" id="ARBA00030627"/>
    </source>
</evidence>
<comment type="caution">
    <text evidence="14">The sequence shown here is derived from an EMBL/GenBank/DDBJ whole genome shotgun (WGS) entry which is preliminary data.</text>
</comment>
<evidence type="ECO:0000256" key="1">
    <source>
        <dbReference type="ARBA" id="ARBA00000423"/>
    </source>
</evidence>
<gene>
    <name evidence="14" type="ORF">BB561_001909</name>
</gene>
<keyword evidence="4" id="KW-0645">Protease</keyword>
<dbReference type="InterPro" id="IPR004134">
    <property type="entry name" value="Peptidase_C1B"/>
</dbReference>
<evidence type="ECO:0000256" key="4">
    <source>
        <dbReference type="ARBA" id="ARBA00022670"/>
    </source>
</evidence>
<dbReference type="OrthoDB" id="2666448at2759"/>
<dbReference type="STRING" id="133385.A0A2T9YSE9"/>
<comment type="function">
    <text evidence="7">The normal physiological role of the enzyme is unknown, but it is not essential for the viability of yeast cells. Has aminopeptidase activity, shortening substrate peptides sequentially by 1 amino acid. Has bleomycin hydrolase activity, which can protect the cell from the toxic effects of bleomycin. Has homocysteine-thiolactonase activity, protecting the cell against homocysteine toxicity. Acts as a repressor in the GAL4 regulatory system, but this does not require either the peptidase or nucleic acid-binding activities.</text>
</comment>
<evidence type="ECO:0000256" key="13">
    <source>
        <dbReference type="SAM" id="MobiDB-lite"/>
    </source>
</evidence>
<evidence type="ECO:0000256" key="7">
    <source>
        <dbReference type="ARBA" id="ARBA00025347"/>
    </source>
</evidence>
<dbReference type="GO" id="GO:0006508">
    <property type="term" value="P:proteolysis"/>
    <property type="evidence" value="ECO:0007669"/>
    <property type="project" value="UniProtKB-KW"/>
</dbReference>
<comment type="catalytic activity">
    <reaction evidence="1">
        <text>Inactivates bleomycin B2 (a cytotoxic glycometallopeptide) by hydrolysis of a carboxyamide bond of beta-aminoalanine, but also shows general aminopeptidase activity. The specificity varies somewhat with source, but amino acid arylamides of Met, Leu and Ala are preferred.</text>
        <dbReference type="EC" id="3.4.22.40"/>
    </reaction>
</comment>
<evidence type="ECO:0000256" key="12">
    <source>
        <dbReference type="ARBA" id="ARBA00032353"/>
    </source>
</evidence>
<dbReference type="GO" id="GO:0004197">
    <property type="term" value="F:cysteine-type endopeptidase activity"/>
    <property type="evidence" value="ECO:0007669"/>
    <property type="project" value="UniProtKB-EC"/>
</dbReference>
<protein>
    <recommendedName>
        <fullName evidence="3">Cysteine proteinase 1, mitochondrial</fullName>
        <ecNumber evidence="2">3.4.22.40</ecNumber>
    </recommendedName>
    <alternativeName>
        <fullName evidence="9">Bleomycin hydrolase</fullName>
    </alternativeName>
    <alternativeName>
        <fullName evidence="12">Homocysteine-thiolactonase</fullName>
    </alternativeName>
    <alternativeName>
        <fullName evidence="10">Leucine aminopeptidase 3</fullName>
    </alternativeName>
    <alternativeName>
        <fullName evidence="11">Y3</fullName>
    </alternativeName>
</protein>
<organism evidence="14 15">
    <name type="scientific">Smittium simulii</name>
    <dbReference type="NCBI Taxonomy" id="133385"/>
    <lineage>
        <taxon>Eukaryota</taxon>
        <taxon>Fungi</taxon>
        <taxon>Fungi incertae sedis</taxon>
        <taxon>Zoopagomycota</taxon>
        <taxon>Kickxellomycotina</taxon>
        <taxon>Harpellomycetes</taxon>
        <taxon>Harpellales</taxon>
        <taxon>Legeriomycetaceae</taxon>
        <taxon>Smittium</taxon>
    </lineage>
</organism>
<dbReference type="EMBL" id="MBFR01000060">
    <property type="protein sequence ID" value="PVU95262.1"/>
    <property type="molecule type" value="Genomic_DNA"/>
</dbReference>
<dbReference type="AlphaFoldDB" id="A0A2T9YSE9"/>
<sequence length="459" mass="52486">MAIISIKPTSTPLPSSSFKKMDSASGKNCNGATTSSPITFKQLDTLSSEFSSNAKNTLAMRALSRESYAAALENREAMKITNQRSSGRCWLFAGLNVLRVKLMEKYNMENMEFSQTFLFFYDKIEKSNWFLQNIINTLDLDLDGREVQHLLNDPVQDGGQWDMFVSLVQKYGVAPLEAYPDTFHSMNSRQMDELITTKLRTFAKHIRSSFQANSDHSLVEDIRKNALAEIHKILCISLGVPPQGFDWRFYNKDKKYVEFCNLTPTSFYINHVESDTTQTVSLINDPRNEYYRLYTVKYLGNVVGGTPIRYINLPIGELKTLSSQVISDKKKAVWFGCHVGKFVNKGASVLDLEVIDYSSGFDINFDLNKAERLEYGDSMMTHAMVFTGVQIENQLPVRWRVENSWGKDSGSEGYITMSDDWYSEYVYQPKCVFRDNKTGQTSVFIRECACEKILTNRRQ</sequence>
<dbReference type="InterPro" id="IPR000169">
    <property type="entry name" value="Pept_cys_AS"/>
</dbReference>
<dbReference type="GO" id="GO:0005737">
    <property type="term" value="C:cytoplasm"/>
    <property type="evidence" value="ECO:0007669"/>
    <property type="project" value="TreeGrafter"/>
</dbReference>
<dbReference type="PROSITE" id="PS00139">
    <property type="entry name" value="THIOL_PROTEASE_CYS"/>
    <property type="match status" value="1"/>
</dbReference>
<keyword evidence="15" id="KW-1185">Reference proteome</keyword>
<evidence type="ECO:0000256" key="10">
    <source>
        <dbReference type="ARBA" id="ARBA00031564"/>
    </source>
</evidence>
<comment type="subunit">
    <text evidence="8">Homohexamer. Binds to nucleic acids. Binds single-stranded DNA and RNA with higher affinity than double-stranded DNA.</text>
</comment>
<evidence type="ECO:0000256" key="5">
    <source>
        <dbReference type="ARBA" id="ARBA00022801"/>
    </source>
</evidence>
<dbReference type="Proteomes" id="UP000245383">
    <property type="component" value="Unassembled WGS sequence"/>
</dbReference>
<feature type="compositionally biased region" description="Polar residues" evidence="13">
    <location>
        <begin position="7"/>
        <end position="18"/>
    </location>
</feature>
<name>A0A2T9YSE9_9FUNG</name>
<evidence type="ECO:0000256" key="2">
    <source>
        <dbReference type="ARBA" id="ARBA00012465"/>
    </source>
</evidence>
<evidence type="ECO:0000256" key="3">
    <source>
        <dbReference type="ARBA" id="ARBA00016900"/>
    </source>
</evidence>
<reference evidence="14 15" key="1">
    <citation type="journal article" date="2018" name="MBio">
        <title>Comparative Genomics Reveals the Core Gene Toolbox for the Fungus-Insect Symbiosis.</title>
        <authorList>
            <person name="Wang Y."/>
            <person name="Stata M."/>
            <person name="Wang W."/>
            <person name="Stajich J.E."/>
            <person name="White M.M."/>
            <person name="Moncalvo J.M."/>
        </authorList>
    </citation>
    <scope>NUCLEOTIDE SEQUENCE [LARGE SCALE GENOMIC DNA]</scope>
    <source>
        <strain evidence="14 15">SWE-8-4</strain>
    </source>
</reference>
<dbReference type="Gene3D" id="3.90.70.10">
    <property type="entry name" value="Cysteine proteinases"/>
    <property type="match status" value="1"/>
</dbReference>
<keyword evidence="6" id="KW-0788">Thiol protease</keyword>
<dbReference type="EC" id="3.4.22.40" evidence="2"/>
<accession>A0A2T9YSE9</accession>
<dbReference type="GO" id="GO:0043418">
    <property type="term" value="P:homocysteine catabolic process"/>
    <property type="evidence" value="ECO:0007669"/>
    <property type="project" value="TreeGrafter"/>
</dbReference>
<feature type="region of interest" description="Disordered" evidence="13">
    <location>
        <begin position="1"/>
        <end position="30"/>
    </location>
</feature>
<evidence type="ECO:0000313" key="15">
    <source>
        <dbReference type="Proteomes" id="UP000245383"/>
    </source>
</evidence>
<dbReference type="PANTHER" id="PTHR10363:SF2">
    <property type="entry name" value="BLEOMYCIN HYDROLASE"/>
    <property type="match status" value="1"/>
</dbReference>
<evidence type="ECO:0000256" key="8">
    <source>
        <dbReference type="ARBA" id="ARBA00026080"/>
    </source>
</evidence>
<dbReference type="InterPro" id="IPR038765">
    <property type="entry name" value="Papain-like_cys_pep_sf"/>
</dbReference>
<dbReference type="GO" id="GO:0070005">
    <property type="term" value="F:cysteine-type aminopeptidase activity"/>
    <property type="evidence" value="ECO:0007669"/>
    <property type="project" value="InterPro"/>
</dbReference>
<dbReference type="SUPFAM" id="SSF54001">
    <property type="entry name" value="Cysteine proteinases"/>
    <property type="match status" value="1"/>
</dbReference>
<evidence type="ECO:0000313" key="14">
    <source>
        <dbReference type="EMBL" id="PVU95262.1"/>
    </source>
</evidence>
<evidence type="ECO:0000256" key="6">
    <source>
        <dbReference type="ARBA" id="ARBA00022807"/>
    </source>
</evidence>
<evidence type="ECO:0000256" key="11">
    <source>
        <dbReference type="ARBA" id="ARBA00031859"/>
    </source>
</evidence>
<dbReference type="PANTHER" id="PTHR10363">
    <property type="entry name" value="BLEOMYCIN HYDROLASE"/>
    <property type="match status" value="1"/>
</dbReference>
<dbReference type="CDD" id="cd00585">
    <property type="entry name" value="Peptidase_C1B"/>
    <property type="match status" value="1"/>
</dbReference>